<reference evidence="2 3" key="1">
    <citation type="submission" date="2013-09" db="EMBL/GenBank/DDBJ databases">
        <title>High correlation between genotypes and phenotypes of environmental bacteria Comamonas testosteroni strains.</title>
        <authorList>
            <person name="Liu L."/>
            <person name="Zhu W."/>
            <person name="Xia X."/>
            <person name="Xu B."/>
            <person name="Luo M."/>
            <person name="Wang G."/>
        </authorList>
    </citation>
    <scope>NUCLEOTIDE SEQUENCE [LARGE SCALE GENOMIC DNA]</scope>
    <source>
        <strain evidence="2 3">JL14</strain>
    </source>
</reference>
<organism evidence="2 3">
    <name type="scientific">Comamonas thiooxydans</name>
    <dbReference type="NCBI Taxonomy" id="363952"/>
    <lineage>
        <taxon>Bacteria</taxon>
        <taxon>Pseudomonadati</taxon>
        <taxon>Pseudomonadota</taxon>
        <taxon>Betaproteobacteria</taxon>
        <taxon>Burkholderiales</taxon>
        <taxon>Comamonadaceae</taxon>
        <taxon>Comamonas</taxon>
    </lineage>
</organism>
<evidence type="ECO:0000256" key="1">
    <source>
        <dbReference type="SAM" id="MobiDB-lite"/>
    </source>
</evidence>
<dbReference type="EMBL" id="AWTN01000087">
    <property type="protein sequence ID" value="KGG92547.1"/>
    <property type="molecule type" value="Genomic_DNA"/>
</dbReference>
<gene>
    <name evidence="2" type="ORF">P245_11660</name>
</gene>
<feature type="region of interest" description="Disordered" evidence="1">
    <location>
        <begin position="39"/>
        <end position="58"/>
    </location>
</feature>
<feature type="compositionally biased region" description="Basic residues" evidence="1">
    <location>
        <begin position="39"/>
        <end position="50"/>
    </location>
</feature>
<protein>
    <submittedName>
        <fullName evidence="2">Uncharacterized protein</fullName>
    </submittedName>
</protein>
<evidence type="ECO:0000313" key="3">
    <source>
        <dbReference type="Proteomes" id="UP000029567"/>
    </source>
</evidence>
<dbReference type="Proteomes" id="UP000029567">
    <property type="component" value="Unassembled WGS sequence"/>
</dbReference>
<sequence length="58" mass="6264">MEIQVCAANSLAAIKPARAGVGRWANSIGTATKPMEHRLPHHKAARKTGKRSYIVTNP</sequence>
<dbReference type="AlphaFoldDB" id="A0A0E3C317"/>
<name>A0A0E3C317_9BURK</name>
<proteinExistence type="predicted"/>
<accession>A0A0E3C317</accession>
<evidence type="ECO:0000313" key="2">
    <source>
        <dbReference type="EMBL" id="KGG92547.1"/>
    </source>
</evidence>
<comment type="caution">
    <text evidence="2">The sequence shown here is derived from an EMBL/GenBank/DDBJ whole genome shotgun (WGS) entry which is preliminary data.</text>
</comment>